<keyword evidence="10" id="KW-1185">Reference proteome</keyword>
<reference evidence="9" key="1">
    <citation type="submission" date="2022-03" db="EMBL/GenBank/DDBJ databases">
        <authorList>
            <person name="Martin C."/>
        </authorList>
    </citation>
    <scope>NUCLEOTIDE SEQUENCE</scope>
</reference>
<evidence type="ECO:0000256" key="3">
    <source>
        <dbReference type="ARBA" id="ARBA00022737"/>
    </source>
</evidence>
<dbReference type="GO" id="GO:0030968">
    <property type="term" value="P:endoplasmic reticulum unfolded protein response"/>
    <property type="evidence" value="ECO:0007669"/>
    <property type="project" value="InterPro"/>
</dbReference>
<evidence type="ECO:0000256" key="6">
    <source>
        <dbReference type="ARBA" id="ARBA00037585"/>
    </source>
</evidence>
<name>A0A8J1XWN0_OWEFU</name>
<comment type="function">
    <text evidence="6">Probable lectin that binds selectively to improperly folded lumenal proteins. May function in endoplasmic reticulum quality control and endoplasmic reticulum-associated degradation (ERAD) of both non-glycosylated proteins and glycoproteins.</text>
</comment>
<dbReference type="GO" id="GO:0030970">
    <property type="term" value="P:retrograde protein transport, ER to cytosol"/>
    <property type="evidence" value="ECO:0007669"/>
    <property type="project" value="TreeGrafter"/>
</dbReference>
<keyword evidence="4" id="KW-0256">Endoplasmic reticulum</keyword>
<accession>A0A8J1XWN0</accession>
<dbReference type="InterPro" id="IPR045149">
    <property type="entry name" value="OS-9-like"/>
</dbReference>
<comment type="subcellular location">
    <subcellularLocation>
        <location evidence="1">Endoplasmic reticulum lumen</location>
    </subcellularLocation>
</comment>
<sequence>MVHDIEYSFLLLYGIFLTAQANYDPFMDNVVFKLDWPGSTLDDVSPSLEDADGNSVVVTTADQEKYKCILPDTMDDSNDNNQDAYSGPTELELLAPLFKQSACSYRIESYWTYELCHGKHLRQYNEEKLPGKDNIKIQEYFLGRYVPPKQTEGGEEETTTEKRHAKPPIMKLEGNDYAYFDVKMSGGTPCDLTQEPRRTTLHYVCHTEGKGEIYELKESSTCNYDVIVLSKQLCKHPDYKPKIQPVNAIKCHPLGNSPVRPSAMEDPITQFLRNDGSTGPQGTIKISVNGEEIETGYEIQIEPPVEDKDTYHKVESKPLIQDTQLIKDFMAGDYCLVGGAGWWKHEFCYGKSASQFHEERGQTKTVILLGKWNEYEHLKWLKNNPNKRPKEKSSRKYISQFYSDGSICDLTGKPRHVEVKLKCLNNPTNPNAVTIYLVEPKTCEYMLVVESPILCSIIEQANDDGMLPTDYNKVQP</sequence>
<comment type="caution">
    <text evidence="9">The sequence shown here is derived from an EMBL/GenBank/DDBJ whole genome shotgun (WGS) entry which is preliminary data.</text>
</comment>
<protein>
    <recommendedName>
        <fullName evidence="7">Endoplasmic reticulum lectin 1</fullName>
    </recommendedName>
    <alternativeName>
        <fullName evidence="8">ER lectin</fullName>
    </alternativeName>
</protein>
<dbReference type="FunFam" id="2.70.130.10:FF:000003">
    <property type="entry name" value="Endoplasmic reticulum lectin 1"/>
    <property type="match status" value="1"/>
</dbReference>
<evidence type="ECO:0000256" key="4">
    <source>
        <dbReference type="ARBA" id="ARBA00022824"/>
    </source>
</evidence>
<dbReference type="InterPro" id="IPR009011">
    <property type="entry name" value="Man6P_isomerase_rcpt-bd_dom_sf"/>
</dbReference>
<evidence type="ECO:0000313" key="10">
    <source>
        <dbReference type="Proteomes" id="UP000749559"/>
    </source>
</evidence>
<dbReference type="PANTHER" id="PTHR15414:SF0">
    <property type="entry name" value="ENDOPLASMIC RETICULUM LECTIN 1"/>
    <property type="match status" value="1"/>
</dbReference>
<evidence type="ECO:0000256" key="1">
    <source>
        <dbReference type="ARBA" id="ARBA00004319"/>
    </source>
</evidence>
<keyword evidence="3" id="KW-0677">Repeat</keyword>
<dbReference type="AlphaFoldDB" id="A0A8J1XWN0"/>
<dbReference type="FunFam" id="2.70.130.10:FF:000001">
    <property type="entry name" value="Endoplasmic reticulum lectin 1"/>
    <property type="match status" value="1"/>
</dbReference>
<evidence type="ECO:0000256" key="8">
    <source>
        <dbReference type="ARBA" id="ARBA00041661"/>
    </source>
</evidence>
<dbReference type="SUPFAM" id="SSF50911">
    <property type="entry name" value="Mannose 6-phosphate receptor domain"/>
    <property type="match status" value="1"/>
</dbReference>
<dbReference type="Gene3D" id="2.70.130.10">
    <property type="entry name" value="Mannose-6-phosphate receptor binding domain"/>
    <property type="match status" value="2"/>
</dbReference>
<dbReference type="Pfam" id="PF07915">
    <property type="entry name" value="PRKCSH"/>
    <property type="match status" value="2"/>
</dbReference>
<evidence type="ECO:0000313" key="9">
    <source>
        <dbReference type="EMBL" id="CAH1792066.1"/>
    </source>
</evidence>
<organism evidence="9 10">
    <name type="scientific">Owenia fusiformis</name>
    <name type="common">Polychaete worm</name>
    <dbReference type="NCBI Taxonomy" id="6347"/>
    <lineage>
        <taxon>Eukaryota</taxon>
        <taxon>Metazoa</taxon>
        <taxon>Spiralia</taxon>
        <taxon>Lophotrochozoa</taxon>
        <taxon>Annelida</taxon>
        <taxon>Polychaeta</taxon>
        <taxon>Sedentaria</taxon>
        <taxon>Canalipalpata</taxon>
        <taxon>Sabellida</taxon>
        <taxon>Oweniida</taxon>
        <taxon>Oweniidae</taxon>
        <taxon>Owenia</taxon>
    </lineage>
</organism>
<dbReference type="InterPro" id="IPR044865">
    <property type="entry name" value="MRH_dom"/>
</dbReference>
<dbReference type="EMBL" id="CAIIXF020000008">
    <property type="protein sequence ID" value="CAH1792066.1"/>
    <property type="molecule type" value="Genomic_DNA"/>
</dbReference>
<dbReference type="PROSITE" id="PS51914">
    <property type="entry name" value="MRH"/>
    <property type="match status" value="2"/>
</dbReference>
<evidence type="ECO:0000256" key="2">
    <source>
        <dbReference type="ARBA" id="ARBA00022729"/>
    </source>
</evidence>
<dbReference type="PANTHER" id="PTHR15414">
    <property type="entry name" value="OS-9-RELATED"/>
    <property type="match status" value="1"/>
</dbReference>
<proteinExistence type="predicted"/>
<evidence type="ECO:0000256" key="5">
    <source>
        <dbReference type="ARBA" id="ARBA00023157"/>
    </source>
</evidence>
<evidence type="ECO:0000256" key="7">
    <source>
        <dbReference type="ARBA" id="ARBA00041108"/>
    </source>
</evidence>
<dbReference type="OrthoDB" id="239053at2759"/>
<keyword evidence="5" id="KW-1015">Disulfide bond</keyword>
<keyword evidence="2" id="KW-0732">Signal</keyword>
<dbReference type="InterPro" id="IPR012913">
    <property type="entry name" value="OS9-like_dom"/>
</dbReference>
<gene>
    <name evidence="9" type="ORF">OFUS_LOCUS17089</name>
</gene>
<dbReference type="GO" id="GO:0005788">
    <property type="term" value="C:endoplasmic reticulum lumen"/>
    <property type="evidence" value="ECO:0007669"/>
    <property type="project" value="UniProtKB-SubCell"/>
</dbReference>
<dbReference type="Proteomes" id="UP000749559">
    <property type="component" value="Unassembled WGS sequence"/>
</dbReference>